<dbReference type="AlphaFoldDB" id="A0A0J1L9S3"/>
<dbReference type="PANTHER" id="PTHR33392">
    <property type="entry name" value="POLYISOPRENYL-TEICHOIC ACID--PEPTIDOGLYCAN TEICHOIC ACID TRANSFERASE TAGU"/>
    <property type="match status" value="1"/>
</dbReference>
<keyword evidence="4" id="KW-0812">Transmembrane</keyword>
<dbReference type="GO" id="GO:0005886">
    <property type="term" value="C:plasma membrane"/>
    <property type="evidence" value="ECO:0007669"/>
    <property type="project" value="UniProtKB-SubCell"/>
</dbReference>
<dbReference type="Proteomes" id="UP000036045">
    <property type="component" value="Unassembled WGS sequence"/>
</dbReference>
<keyword evidence="9" id="KW-0804">Transcription</keyword>
<evidence type="ECO:0000256" key="3">
    <source>
        <dbReference type="ARBA" id="ARBA00022475"/>
    </source>
</evidence>
<dbReference type="InterPro" id="IPR004474">
    <property type="entry name" value="LytR_CpsA_psr"/>
</dbReference>
<evidence type="ECO:0000256" key="4">
    <source>
        <dbReference type="ARBA" id="ARBA00022692"/>
    </source>
</evidence>
<evidence type="ECO:0000313" key="13">
    <source>
        <dbReference type="EMBL" id="KLV25665.1"/>
    </source>
</evidence>
<comment type="subcellular location">
    <subcellularLocation>
        <location evidence="1">Cell membrane</location>
        <topology evidence="1">Single-pass type II membrane protein</topology>
    </subcellularLocation>
</comment>
<keyword evidence="7" id="KW-0805">Transcription regulation</keyword>
<dbReference type="RefSeq" id="WP_047943088.1">
    <property type="nucleotide sequence ID" value="NZ_CP053989.1"/>
</dbReference>
<evidence type="ECO:0000259" key="12">
    <source>
        <dbReference type="Pfam" id="PF03816"/>
    </source>
</evidence>
<dbReference type="GO" id="GO:0071555">
    <property type="term" value="P:cell wall organization"/>
    <property type="evidence" value="ECO:0007669"/>
    <property type="project" value="UniProtKB-KW"/>
</dbReference>
<evidence type="ECO:0000256" key="8">
    <source>
        <dbReference type="ARBA" id="ARBA00023136"/>
    </source>
</evidence>
<feature type="domain" description="Cell envelope-related transcriptional attenuator" evidence="12">
    <location>
        <begin position="87"/>
        <end position="231"/>
    </location>
</feature>
<evidence type="ECO:0000256" key="9">
    <source>
        <dbReference type="ARBA" id="ARBA00023163"/>
    </source>
</evidence>
<dbReference type="GeneID" id="56348463"/>
<sequence length="313" mass="35296">MGRAEYRKGKKRRRLRKGRVFFLFLILFILAVTIYSIFQFKQGEKQSLGKIGIDEVKYEFNGEKDSNGGTNILLLGSDQRKGEKQSRTDTIMIAQYHPDKGTYKIISLMRDMYVDIPGYGQGRINTAYTIDGPELLRQTIKQNFDIDLQYYAIVNFEGFEAVIDEAFPNGVEIDVEKQMSKNIGVTLEPGLQHLNGKQLLGYVRFRHDAESDFGRVSRQQKTLQAIADQVSAVQTFAKLPKLAGVIMPYINTSMDTGDMLFIGKDLLTSKSHEVESLRVPVDGTFQDMRVNGAAVLSVDLEANKAAIKEFLAQ</sequence>
<evidence type="ECO:0000256" key="1">
    <source>
        <dbReference type="ARBA" id="ARBA00004401"/>
    </source>
</evidence>
<keyword evidence="6" id="KW-1133">Transmembrane helix</keyword>
<keyword evidence="5" id="KW-0735">Signal-anchor</keyword>
<organism evidence="13 14">
    <name type="scientific">Niallia circulans</name>
    <name type="common">Bacillus circulans</name>
    <dbReference type="NCBI Taxonomy" id="1397"/>
    <lineage>
        <taxon>Bacteria</taxon>
        <taxon>Bacillati</taxon>
        <taxon>Bacillota</taxon>
        <taxon>Bacilli</taxon>
        <taxon>Bacillales</taxon>
        <taxon>Bacillaceae</taxon>
        <taxon>Niallia</taxon>
    </lineage>
</organism>
<dbReference type="Gene3D" id="3.40.630.190">
    <property type="entry name" value="LCP protein"/>
    <property type="match status" value="1"/>
</dbReference>
<dbReference type="OrthoDB" id="9782542at2"/>
<keyword evidence="3" id="KW-1003">Cell membrane</keyword>
<accession>A0A0J1L9S3</accession>
<evidence type="ECO:0000256" key="7">
    <source>
        <dbReference type="ARBA" id="ARBA00023015"/>
    </source>
</evidence>
<keyword evidence="8" id="KW-0472">Membrane</keyword>
<keyword evidence="14" id="KW-1185">Reference proteome</keyword>
<gene>
    <name evidence="13" type="ORF">ABW02_14915</name>
</gene>
<evidence type="ECO:0000256" key="6">
    <source>
        <dbReference type="ARBA" id="ARBA00022989"/>
    </source>
</evidence>
<protein>
    <recommendedName>
        <fullName evidence="11">Regulatory protein MsrR</fullName>
    </recommendedName>
</protein>
<dbReference type="PANTHER" id="PTHR33392:SF8">
    <property type="entry name" value="REGULATORY PROTEIN MSRR"/>
    <property type="match status" value="1"/>
</dbReference>
<evidence type="ECO:0000256" key="2">
    <source>
        <dbReference type="ARBA" id="ARBA00006068"/>
    </source>
</evidence>
<comment type="caution">
    <text evidence="13">The sequence shown here is derived from an EMBL/GenBank/DDBJ whole genome shotgun (WGS) entry which is preliminary data.</text>
</comment>
<name>A0A0J1L9S3_NIACI</name>
<evidence type="ECO:0000256" key="11">
    <source>
        <dbReference type="ARBA" id="ARBA00040752"/>
    </source>
</evidence>
<comment type="function">
    <text evidence="10">Involved in SarA attenuation. Affects resistance to oxacillin and teicoplanin, as well as the synthesis of virulence factors.</text>
</comment>
<proteinExistence type="inferred from homology"/>
<evidence type="ECO:0000256" key="10">
    <source>
        <dbReference type="ARBA" id="ARBA00037178"/>
    </source>
</evidence>
<reference evidence="13 14" key="1">
    <citation type="submission" date="2015-05" db="EMBL/GenBank/DDBJ databases">
        <title>Whole genome sequence and identification of bacterial endophytes from Costus igneus.</title>
        <authorList>
            <person name="Lee Y.P."/>
            <person name="Gan H.M."/>
            <person name="Eng W."/>
            <person name="Wheatley M.S."/>
            <person name="Caraballo A."/>
            <person name="Polter S."/>
            <person name="Savka M.A."/>
            <person name="Hudson A.O."/>
        </authorList>
    </citation>
    <scope>NUCLEOTIDE SEQUENCE [LARGE SCALE GENOMIC DNA]</scope>
    <source>
        <strain evidence="13 14">RIT379</strain>
    </source>
</reference>
<dbReference type="PATRIC" id="fig|1397.4.peg.1157"/>
<dbReference type="InterPro" id="IPR050922">
    <property type="entry name" value="LytR/CpsA/Psr_CW_biosynth"/>
</dbReference>
<evidence type="ECO:0000313" key="14">
    <source>
        <dbReference type="Proteomes" id="UP000036045"/>
    </source>
</evidence>
<evidence type="ECO:0000256" key="5">
    <source>
        <dbReference type="ARBA" id="ARBA00022968"/>
    </source>
</evidence>
<comment type="similarity">
    <text evidence="2">Belongs to the LytR/CpsA/Psr (LCP) family.</text>
</comment>
<dbReference type="NCBIfam" id="TIGR00350">
    <property type="entry name" value="lytR_cpsA_psr"/>
    <property type="match status" value="1"/>
</dbReference>
<dbReference type="EMBL" id="LDPH01000014">
    <property type="protein sequence ID" value="KLV25665.1"/>
    <property type="molecule type" value="Genomic_DNA"/>
</dbReference>
<dbReference type="Pfam" id="PF03816">
    <property type="entry name" value="LytR_cpsA_psr"/>
    <property type="match status" value="1"/>
</dbReference>